<keyword evidence="2" id="KW-0732">Signal</keyword>
<feature type="chain" id="PRO_5040245580" description="DUF4758 domain-containing protein" evidence="2">
    <location>
        <begin position="24"/>
        <end position="1077"/>
    </location>
</feature>
<dbReference type="AlphaFoldDB" id="A0A9P0CNQ9"/>
<gene>
    <name evidence="4" type="ORF">PSYICH_LOCUS6890</name>
</gene>
<keyword evidence="5" id="KW-1185">Reference proteome</keyword>
<feature type="signal peptide" evidence="2">
    <location>
        <begin position="1"/>
        <end position="23"/>
    </location>
</feature>
<sequence>MECNVRRFVLLACCLLSAVKVQSQGPVFINPEKAAEAAQIAQSDNQEIQVTQTVYGFLDFTTTIGNTVMIFSPQSAAALVIPETKPVNEITSNNVIETKPIVTKIEAKINPSKTQVSKDQKSVEKKVVSVVQVQSNAPKTMSSKLEIKSSATVKKEERSKLKELKPVIASSKVQVVGGTTSSKTVVATASISTKVEIVSGSTKLVEPIIASKVESRKEPESSIVSSIVHVKSDNEPAAIIGNNIGDPEYDFLSRQPSEVVEETFKVINLKPSSKFLLKHRPATDLKKNGATKRGDAHPTGLVTKLAGTVVKDGITTIIETSVIGTYISGKYAQVLQSASKKIQPTQSLRILKTASPSLSKGNKQRHIDSTAARNSNEAAPVSPNDAAQNTIKSARKPSGTGVSYKRFKNRHKESDVTAVAEEDNESAPNYKKSQKNRSQSQPARNSKHHTTTHRPQQKFNGSRNRKHPTTPKPSVHSEEPSTNSSGKRYSGRRTSKSTKTPSESSTSTSSASSANSAFSRRGYKPKVQPSAVDAHGSGSSSLYKFKLNRSPGRWQYKTTSKPRVTIRKQNSDEAANNNEALGTTSSSPMPPAAVQEVPQSPINDVVTSQSRSDDIDSLEGSESIASIIDDESATANKLEANPVAPVAFPVETIKVEISTPSDFGDIYYEIATIKSPYTFQVGSVKNTRYVTVTSTFEKSLEHTTDQVVKVTEPLTENILATSTNYAKDNNFLDSSISTLPILYLASDVETPPLETLTETFSTTHTMLKTHILPFVRNKNETSSSTLVQTYLITRLVTATKTLPPLDAYHFIPSKTLNEFNSHLDEAGSELHLELEFGDQNDQEDGVRKVSLPADLDLANIGSKFDLLDVDKSNVETHLRHKKPQSPPKPEIPAVSPDQLQQLALYRLLNPNAAAQPQVITTSKPVIKVETLYETFILPVTKGHNTIQSTISKLKGTITKTEYEFGTSTIGPTFPQLPLQPLQPQIPQIPQLNPFLPQAQPQFAITSSPVVQTVTVTQTNSKVLKLTFGAKTAHTTIYSTIVIPTVTTSYVTASVQVPGAGAFPGYFPAPYPPYPYVG</sequence>
<feature type="compositionally biased region" description="Basic residues" evidence="1">
    <location>
        <begin position="445"/>
        <end position="456"/>
    </location>
</feature>
<dbReference type="OrthoDB" id="6430068at2759"/>
<evidence type="ECO:0000256" key="1">
    <source>
        <dbReference type="SAM" id="MobiDB-lite"/>
    </source>
</evidence>
<name>A0A9P0CNQ9_9CUCU</name>
<dbReference type="PANTHER" id="PTHR39072:SF3">
    <property type="entry name" value="RE48511P"/>
    <property type="match status" value="1"/>
</dbReference>
<evidence type="ECO:0000256" key="2">
    <source>
        <dbReference type="SAM" id="SignalP"/>
    </source>
</evidence>
<dbReference type="Proteomes" id="UP001153636">
    <property type="component" value="Chromosome 2"/>
</dbReference>
<organism evidence="4 5">
    <name type="scientific">Psylliodes chrysocephalus</name>
    <dbReference type="NCBI Taxonomy" id="3402493"/>
    <lineage>
        <taxon>Eukaryota</taxon>
        <taxon>Metazoa</taxon>
        <taxon>Ecdysozoa</taxon>
        <taxon>Arthropoda</taxon>
        <taxon>Hexapoda</taxon>
        <taxon>Insecta</taxon>
        <taxon>Pterygota</taxon>
        <taxon>Neoptera</taxon>
        <taxon>Endopterygota</taxon>
        <taxon>Coleoptera</taxon>
        <taxon>Polyphaga</taxon>
        <taxon>Cucujiformia</taxon>
        <taxon>Chrysomeloidea</taxon>
        <taxon>Chrysomelidae</taxon>
        <taxon>Galerucinae</taxon>
        <taxon>Alticini</taxon>
        <taxon>Psylliodes</taxon>
    </lineage>
</organism>
<feature type="compositionally biased region" description="Low complexity" evidence="1">
    <location>
        <begin position="497"/>
        <end position="520"/>
    </location>
</feature>
<evidence type="ECO:0000259" key="3">
    <source>
        <dbReference type="Pfam" id="PF15950"/>
    </source>
</evidence>
<protein>
    <recommendedName>
        <fullName evidence="3">DUF4758 domain-containing protein</fullName>
    </recommendedName>
</protein>
<dbReference type="EMBL" id="OV651814">
    <property type="protein sequence ID" value="CAH1105539.1"/>
    <property type="molecule type" value="Genomic_DNA"/>
</dbReference>
<feature type="domain" description="DUF4758" evidence="3">
    <location>
        <begin position="214"/>
        <end position="340"/>
    </location>
</feature>
<accession>A0A9P0CNQ9</accession>
<feature type="compositionally biased region" description="Polar residues" evidence="1">
    <location>
        <begin position="572"/>
        <end position="587"/>
    </location>
</feature>
<evidence type="ECO:0000313" key="4">
    <source>
        <dbReference type="EMBL" id="CAH1105539.1"/>
    </source>
</evidence>
<dbReference type="Pfam" id="PF15950">
    <property type="entry name" value="DUF4758"/>
    <property type="match status" value="1"/>
</dbReference>
<reference evidence="4" key="1">
    <citation type="submission" date="2022-01" db="EMBL/GenBank/DDBJ databases">
        <authorList>
            <person name="King R."/>
        </authorList>
    </citation>
    <scope>NUCLEOTIDE SEQUENCE</scope>
</reference>
<dbReference type="InterPro" id="IPR031866">
    <property type="entry name" value="DUF4758"/>
</dbReference>
<dbReference type="PANTHER" id="PTHR39072">
    <property type="entry name" value="RE48511P"/>
    <property type="match status" value="1"/>
</dbReference>
<evidence type="ECO:0000313" key="5">
    <source>
        <dbReference type="Proteomes" id="UP001153636"/>
    </source>
</evidence>
<proteinExistence type="predicted"/>
<feature type="region of interest" description="Disordered" evidence="1">
    <location>
        <begin position="353"/>
        <end position="595"/>
    </location>
</feature>
<feature type="region of interest" description="Disordered" evidence="1">
    <location>
        <begin position="875"/>
        <end position="894"/>
    </location>
</feature>